<evidence type="ECO:0000313" key="2">
    <source>
        <dbReference type="EMBL" id="JAW15737.1"/>
    </source>
</evidence>
<protein>
    <submittedName>
        <fullName evidence="2">Putative secreted protein</fullName>
    </submittedName>
</protein>
<dbReference type="AlphaFoldDB" id="A0A224XT67"/>
<feature type="chain" id="PRO_5012058784" evidence="1">
    <location>
        <begin position="20"/>
        <end position="77"/>
    </location>
</feature>
<accession>A0A224XT67</accession>
<dbReference type="EMBL" id="GFTR01000689">
    <property type="protein sequence ID" value="JAW15737.1"/>
    <property type="molecule type" value="Transcribed_RNA"/>
</dbReference>
<feature type="signal peptide" evidence="1">
    <location>
        <begin position="1"/>
        <end position="19"/>
    </location>
</feature>
<reference evidence="2" key="1">
    <citation type="journal article" date="2018" name="PLoS Negl. Trop. Dis.">
        <title>An insight into the salivary gland and fat body transcriptome of Panstrongylus lignarius (Hemiptera: Heteroptera), the main vector of Chagas disease in Peru.</title>
        <authorList>
            <person name="Nevoa J.C."/>
            <person name="Mendes M.T."/>
            <person name="da Silva M.V."/>
            <person name="Soares S.C."/>
            <person name="Oliveira C.J.F."/>
            <person name="Ribeiro J.M.C."/>
        </authorList>
    </citation>
    <scope>NUCLEOTIDE SEQUENCE</scope>
</reference>
<organism evidence="2">
    <name type="scientific">Panstrongylus lignarius</name>
    <dbReference type="NCBI Taxonomy" id="156445"/>
    <lineage>
        <taxon>Eukaryota</taxon>
        <taxon>Metazoa</taxon>
        <taxon>Ecdysozoa</taxon>
        <taxon>Arthropoda</taxon>
        <taxon>Hexapoda</taxon>
        <taxon>Insecta</taxon>
        <taxon>Pterygota</taxon>
        <taxon>Neoptera</taxon>
        <taxon>Paraneoptera</taxon>
        <taxon>Hemiptera</taxon>
        <taxon>Heteroptera</taxon>
        <taxon>Panheteroptera</taxon>
        <taxon>Cimicomorpha</taxon>
        <taxon>Reduviidae</taxon>
        <taxon>Triatominae</taxon>
        <taxon>Panstrongylus</taxon>
    </lineage>
</organism>
<keyword evidence="1" id="KW-0732">Signal</keyword>
<evidence type="ECO:0000256" key="1">
    <source>
        <dbReference type="SAM" id="SignalP"/>
    </source>
</evidence>
<proteinExistence type="predicted"/>
<sequence>MFCTVEMMSILLINKVVFGLSLVCREVPFTSVERGVGNAKHMYTAESSKINLSPCQRKQNGASIAEDYIVLTVVYDV</sequence>
<name>A0A224XT67_9HEMI</name>